<dbReference type="EMBL" id="MUJZ01016331">
    <property type="protein sequence ID" value="OTF80848.1"/>
    <property type="molecule type" value="Genomic_DNA"/>
</dbReference>
<dbReference type="Pfam" id="PF08450">
    <property type="entry name" value="SGL"/>
    <property type="match status" value="1"/>
</dbReference>
<gene>
    <name evidence="4" type="ORF">BLA29_013285</name>
</gene>
<feature type="compositionally biased region" description="Basic and acidic residues" evidence="2">
    <location>
        <begin position="47"/>
        <end position="70"/>
    </location>
</feature>
<dbReference type="GO" id="GO:0005509">
    <property type="term" value="F:calcium ion binding"/>
    <property type="evidence" value="ECO:0007669"/>
    <property type="project" value="TreeGrafter"/>
</dbReference>
<dbReference type="Gene3D" id="2.120.10.30">
    <property type="entry name" value="TolB, C-terminal domain"/>
    <property type="match status" value="1"/>
</dbReference>
<accession>A0A1Y3BLQ7</accession>
<sequence length="70" mass="7955">MYNGGRIVQIDTQTKQLLLSISIPNVLRTTSLTFGGKNFDEIYVTTGRDKTNPTDNNNRMDDKRNESFSI</sequence>
<protein>
    <recommendedName>
        <fullName evidence="3">SMP-30/Gluconolactonase/LRE-like region domain-containing protein</fullName>
    </recommendedName>
</protein>
<dbReference type="InterPro" id="IPR013658">
    <property type="entry name" value="SGL"/>
</dbReference>
<dbReference type="OrthoDB" id="423498at2759"/>
<dbReference type="AlphaFoldDB" id="A0A1Y3BLQ7"/>
<dbReference type="PANTHER" id="PTHR10907">
    <property type="entry name" value="REGUCALCIN"/>
    <property type="match status" value="1"/>
</dbReference>
<evidence type="ECO:0000259" key="3">
    <source>
        <dbReference type="Pfam" id="PF08450"/>
    </source>
</evidence>
<evidence type="ECO:0000256" key="2">
    <source>
        <dbReference type="SAM" id="MobiDB-lite"/>
    </source>
</evidence>
<evidence type="ECO:0000256" key="1">
    <source>
        <dbReference type="ARBA" id="ARBA00008853"/>
    </source>
</evidence>
<dbReference type="Proteomes" id="UP000194236">
    <property type="component" value="Unassembled WGS sequence"/>
</dbReference>
<organism evidence="4 5">
    <name type="scientific">Euroglyphus maynei</name>
    <name type="common">Mayne's house dust mite</name>
    <dbReference type="NCBI Taxonomy" id="6958"/>
    <lineage>
        <taxon>Eukaryota</taxon>
        <taxon>Metazoa</taxon>
        <taxon>Ecdysozoa</taxon>
        <taxon>Arthropoda</taxon>
        <taxon>Chelicerata</taxon>
        <taxon>Arachnida</taxon>
        <taxon>Acari</taxon>
        <taxon>Acariformes</taxon>
        <taxon>Sarcoptiformes</taxon>
        <taxon>Astigmata</taxon>
        <taxon>Psoroptidia</taxon>
        <taxon>Analgoidea</taxon>
        <taxon>Pyroglyphidae</taxon>
        <taxon>Pyroglyphinae</taxon>
        <taxon>Euroglyphus</taxon>
    </lineage>
</organism>
<evidence type="ECO:0000313" key="4">
    <source>
        <dbReference type="EMBL" id="OTF80848.1"/>
    </source>
</evidence>
<dbReference type="InterPro" id="IPR011042">
    <property type="entry name" value="6-blade_b-propeller_TolB-like"/>
</dbReference>
<feature type="domain" description="SMP-30/Gluconolactonase/LRE-like region" evidence="3">
    <location>
        <begin position="1"/>
        <end position="47"/>
    </location>
</feature>
<name>A0A1Y3BLQ7_EURMA</name>
<evidence type="ECO:0000313" key="5">
    <source>
        <dbReference type="Proteomes" id="UP000194236"/>
    </source>
</evidence>
<feature type="region of interest" description="Disordered" evidence="2">
    <location>
        <begin position="46"/>
        <end position="70"/>
    </location>
</feature>
<dbReference type="GO" id="GO:0004341">
    <property type="term" value="F:gluconolactonase activity"/>
    <property type="evidence" value="ECO:0007669"/>
    <property type="project" value="TreeGrafter"/>
</dbReference>
<dbReference type="SUPFAM" id="SSF63829">
    <property type="entry name" value="Calcium-dependent phosphotriesterase"/>
    <property type="match status" value="1"/>
</dbReference>
<dbReference type="GO" id="GO:0019853">
    <property type="term" value="P:L-ascorbic acid biosynthetic process"/>
    <property type="evidence" value="ECO:0007669"/>
    <property type="project" value="TreeGrafter"/>
</dbReference>
<reference evidence="4 5" key="1">
    <citation type="submission" date="2017-03" db="EMBL/GenBank/DDBJ databases">
        <title>Genome Survey of Euroglyphus maynei.</title>
        <authorList>
            <person name="Arlian L.G."/>
            <person name="Morgan M.S."/>
            <person name="Rider S.D."/>
        </authorList>
    </citation>
    <scope>NUCLEOTIDE SEQUENCE [LARGE SCALE GENOMIC DNA]</scope>
    <source>
        <strain evidence="4">Arlian Lab</strain>
        <tissue evidence="4">Whole body</tissue>
    </source>
</reference>
<comment type="similarity">
    <text evidence="1">Belongs to the SMP-30/CGR1 family.</text>
</comment>
<comment type="caution">
    <text evidence="4">The sequence shown here is derived from an EMBL/GenBank/DDBJ whole genome shotgun (WGS) entry which is preliminary data.</text>
</comment>
<dbReference type="PANTHER" id="PTHR10907:SF47">
    <property type="entry name" value="REGUCALCIN"/>
    <property type="match status" value="1"/>
</dbReference>
<keyword evidence="5" id="KW-1185">Reference proteome</keyword>
<proteinExistence type="inferred from homology"/>